<reference evidence="1 2" key="1">
    <citation type="journal article" date="2007" name="PLoS Genet.">
        <title>Patterns and implications of gene gain and loss in the evolution of Prochlorococcus.</title>
        <authorList>
            <person name="Kettler G.C."/>
            <person name="Martiny A.C."/>
            <person name="Huang K."/>
            <person name="Zucker J."/>
            <person name="Coleman M.L."/>
            <person name="Rodrigue S."/>
            <person name="Chen F."/>
            <person name="Lapidus A."/>
            <person name="Ferriera S."/>
            <person name="Johnson J."/>
            <person name="Steglich C."/>
            <person name="Church G.M."/>
            <person name="Richardson P."/>
            <person name="Chisholm S.W."/>
        </authorList>
    </citation>
    <scope>NUCLEOTIDE SEQUENCE [LARGE SCALE GENOMIC DNA]</scope>
    <source>
        <strain evidence="1 2">MIT 9303</strain>
    </source>
</reference>
<proteinExistence type="predicted"/>
<evidence type="ECO:0000313" key="2">
    <source>
        <dbReference type="Proteomes" id="UP000002274"/>
    </source>
</evidence>
<protein>
    <submittedName>
        <fullName evidence="1">Uncharacterized protein</fullName>
    </submittedName>
</protein>
<evidence type="ECO:0000313" key="1">
    <source>
        <dbReference type="EMBL" id="ABM78341.1"/>
    </source>
</evidence>
<dbReference type="HOGENOM" id="CLU_3046822_0_0_3"/>
<accession>A2CA31</accession>
<sequence>MWRGECQCRLATNHHFDWLFGCIGLACLPQDFTRQACRYGLETFAIEDADSMAG</sequence>
<gene>
    <name evidence="1" type="ordered locus">P9303_15971</name>
</gene>
<dbReference type="EMBL" id="CP000554">
    <property type="protein sequence ID" value="ABM78341.1"/>
    <property type="molecule type" value="Genomic_DNA"/>
</dbReference>
<organism evidence="1 2">
    <name type="scientific">Prochlorococcus marinus (strain MIT 9303)</name>
    <dbReference type="NCBI Taxonomy" id="59922"/>
    <lineage>
        <taxon>Bacteria</taxon>
        <taxon>Bacillati</taxon>
        <taxon>Cyanobacteriota</taxon>
        <taxon>Cyanophyceae</taxon>
        <taxon>Synechococcales</taxon>
        <taxon>Prochlorococcaceae</taxon>
        <taxon>Prochlorococcus</taxon>
    </lineage>
</organism>
<dbReference type="Proteomes" id="UP000002274">
    <property type="component" value="Chromosome"/>
</dbReference>
<dbReference type="KEGG" id="pmf:P9303_15971"/>
<dbReference type="STRING" id="59922.P9303_15971"/>
<dbReference type="AlphaFoldDB" id="A2CA31"/>
<name>A2CA31_PROM3</name>